<organism evidence="2 3">
    <name type="scientific">Natronocella acetinitrilica</name>
    <dbReference type="NCBI Taxonomy" id="414046"/>
    <lineage>
        <taxon>Bacteria</taxon>
        <taxon>Pseudomonadati</taxon>
        <taxon>Pseudomonadota</taxon>
        <taxon>Gammaproteobacteria</taxon>
        <taxon>Chromatiales</taxon>
        <taxon>Ectothiorhodospiraceae</taxon>
        <taxon>Natronocella</taxon>
    </lineage>
</organism>
<accession>A0AAE3G4V8</accession>
<reference evidence="2" key="1">
    <citation type="submission" date="2022-03" db="EMBL/GenBank/DDBJ databases">
        <title>Genomic Encyclopedia of Type Strains, Phase III (KMG-III): the genomes of soil and plant-associated and newly described type strains.</title>
        <authorList>
            <person name="Whitman W."/>
        </authorList>
    </citation>
    <scope>NUCLEOTIDE SEQUENCE</scope>
    <source>
        <strain evidence="2">ANL 6-2</strain>
    </source>
</reference>
<evidence type="ECO:0000313" key="3">
    <source>
        <dbReference type="Proteomes" id="UP001205843"/>
    </source>
</evidence>
<gene>
    <name evidence="2" type="ORF">J2T57_002834</name>
</gene>
<name>A0AAE3G4V8_9GAMM</name>
<evidence type="ECO:0000259" key="1">
    <source>
        <dbReference type="Pfam" id="PF25164"/>
    </source>
</evidence>
<sequence length="314" mass="34559">MSKSEILLQSFGIDKQGHLVSVLEVVNGKACGCACPVCGGQLVARQGEVRAWHFAHASASHCDGAAETVLHLAAKELILRRQGMMLPGATATATHRLPDGRQATATAELLPAWADFEAVHVEKAFRELRPDLLVTLGGKPMFVEVAVTHFIDAIKETRIQELGIPTVEIALDVSLRESWSWDQLEQAVIDGHDGKRWINCPWAKEIMEEAQRRALAAANQQSVPEATTKPRKAKAPRTRFVVRGCFVDVIERPFGIAVWSPYHPEVNRLIKQIVQPLGGAWKPSFKNWLLPLKARDSVLSALDDIATNPGRRIG</sequence>
<keyword evidence="3" id="KW-1185">Reference proteome</keyword>
<dbReference type="EMBL" id="JALJXV010000006">
    <property type="protein sequence ID" value="MCP1675684.1"/>
    <property type="molecule type" value="Genomic_DNA"/>
</dbReference>
<comment type="caution">
    <text evidence="2">The sequence shown here is derived from an EMBL/GenBank/DDBJ whole genome shotgun (WGS) entry which is preliminary data.</text>
</comment>
<proteinExistence type="predicted"/>
<dbReference type="InterPro" id="IPR057253">
    <property type="entry name" value="CoiA-like_N"/>
</dbReference>
<dbReference type="Pfam" id="PF25164">
    <property type="entry name" value="CoiA_N"/>
    <property type="match status" value="1"/>
</dbReference>
<dbReference type="RefSeq" id="WP_253479331.1">
    <property type="nucleotide sequence ID" value="NZ_JALJXV010000006.1"/>
</dbReference>
<dbReference type="Proteomes" id="UP001205843">
    <property type="component" value="Unassembled WGS sequence"/>
</dbReference>
<feature type="domain" description="Competence protein CoiA-like N-terminal" evidence="1">
    <location>
        <begin position="33"/>
        <end position="63"/>
    </location>
</feature>
<protein>
    <recommendedName>
        <fullName evidence="1">Competence protein CoiA-like N-terminal domain-containing protein</fullName>
    </recommendedName>
</protein>
<dbReference type="AlphaFoldDB" id="A0AAE3G4V8"/>
<evidence type="ECO:0000313" key="2">
    <source>
        <dbReference type="EMBL" id="MCP1675684.1"/>
    </source>
</evidence>